<feature type="region of interest" description="Disordered" evidence="1">
    <location>
        <begin position="804"/>
        <end position="825"/>
    </location>
</feature>
<evidence type="ECO:0000313" key="3">
    <source>
        <dbReference type="Proteomes" id="UP000230002"/>
    </source>
</evidence>
<proteinExistence type="predicted"/>
<sequence>MDNNYSVAGKDTRTPSIKKLRLSSPVSDLTPLPSSSVHDTDMDDNQFVPTSQSEEQELTLPRTPIRKDPVFVQESVDKWRKETLANQPSRSASPAVSILSSPFSELSEIPMDVDCDPPQPQDGVPDTPLGEGRVGGPTLRYPHWPCSVDGMDIPVRPIASTSTVPSSTSAQVTPVSRPDHEPLQRNSSVPDASPSEAFRSLTPPPSSDLDMGHEPAQETPQVVEVLDEASKTAKLIADIKARAYASVHSSPEQPTIDLDALNVDDDSDSSSDEDVAALIKQTKSRGKAKAPAKAAQLPAAPQATQKYNLRRNSPSYRPKTRPTTPPPEARKPSKKAPIEALLREKKREERTGKGMALVRAGEEIIAQSRAGLDQEMQDDEDDSDSDFNWETGLRVLDVNRRSMSKASSSAAGPSRSQKSSRKSFAGSDEESDDDDQKPNAVGDILAKDMKENMARELAKQKEVPLGVPLWVPMDEADREASMDVESTLPVLAADVSVSGTAALRLLKRATEQNDVAQLSALLTSGLVTFLHPLHYSVIVPWLVDLAFSYVSPSLTTLAYTQLVRLAPRVGCRRSGFSTLSVLRVLVRLGASVNILQKYRWAAPTEGLLSASSDAEDQRDMVHRLAVLVDAFVLSFPTEELSDILLAMVLIGMDPTTSEDLRTELRKACDSVEQAMGLAQQVELDACKKLVAFGQDLSPPNQALLVSFISGTSTSTVHMARCVARSLLLGKVPSSAEYQKTLPDLWPVIVLLTPESGSCGHFDIPGNTDKEGYYDDLTCWLSVLSRVLSDIDEYTLLETRGMRKVPKKSELEGADKENDEEKEKELELEPKLTLLQQVSRSLDLLHGKIVDTRAAHLDRSRAKAAIQRLSFRVHYQRAATLKSREGGKPDLRKYFKPS</sequence>
<comment type="caution">
    <text evidence="2">The sequence shown here is derived from an EMBL/GenBank/DDBJ whole genome shotgun (WGS) entry which is preliminary data.</text>
</comment>
<evidence type="ECO:0000256" key="1">
    <source>
        <dbReference type="SAM" id="MobiDB-lite"/>
    </source>
</evidence>
<accession>A0A2G8SQP4</accession>
<reference evidence="2 3" key="1">
    <citation type="journal article" date="2015" name="Sci. Rep.">
        <title>Chromosome-level genome map provides insights into diverse defense mechanisms in the medicinal fungus Ganoderma sinense.</title>
        <authorList>
            <person name="Zhu Y."/>
            <person name="Xu J."/>
            <person name="Sun C."/>
            <person name="Zhou S."/>
            <person name="Xu H."/>
            <person name="Nelson D.R."/>
            <person name="Qian J."/>
            <person name="Song J."/>
            <person name="Luo H."/>
            <person name="Xiang L."/>
            <person name="Li Y."/>
            <person name="Xu Z."/>
            <person name="Ji A."/>
            <person name="Wang L."/>
            <person name="Lu S."/>
            <person name="Hayward A."/>
            <person name="Sun W."/>
            <person name="Li X."/>
            <person name="Schwartz D.C."/>
            <person name="Wang Y."/>
            <person name="Chen S."/>
        </authorList>
    </citation>
    <scope>NUCLEOTIDE SEQUENCE [LARGE SCALE GENOMIC DNA]</scope>
    <source>
        <strain evidence="2 3">ZZ0214-1</strain>
    </source>
</reference>
<feature type="compositionally biased region" description="Polar residues" evidence="1">
    <location>
        <begin position="84"/>
        <end position="104"/>
    </location>
</feature>
<feature type="compositionally biased region" description="Low complexity" evidence="1">
    <location>
        <begin position="291"/>
        <end position="306"/>
    </location>
</feature>
<organism evidence="2 3">
    <name type="scientific">Ganoderma sinense ZZ0214-1</name>
    <dbReference type="NCBI Taxonomy" id="1077348"/>
    <lineage>
        <taxon>Eukaryota</taxon>
        <taxon>Fungi</taxon>
        <taxon>Dikarya</taxon>
        <taxon>Basidiomycota</taxon>
        <taxon>Agaricomycotina</taxon>
        <taxon>Agaricomycetes</taxon>
        <taxon>Polyporales</taxon>
        <taxon>Polyporaceae</taxon>
        <taxon>Ganoderma</taxon>
    </lineage>
</organism>
<feature type="compositionally biased region" description="Low complexity" evidence="1">
    <location>
        <begin position="404"/>
        <end position="417"/>
    </location>
</feature>
<feature type="compositionally biased region" description="Low complexity" evidence="1">
    <location>
        <begin position="159"/>
        <end position="176"/>
    </location>
</feature>
<dbReference type="OrthoDB" id="5599613at2759"/>
<dbReference type="Proteomes" id="UP000230002">
    <property type="component" value="Unassembled WGS sequence"/>
</dbReference>
<dbReference type="EMBL" id="AYKW01000002">
    <property type="protein sequence ID" value="PIL36089.1"/>
    <property type="molecule type" value="Genomic_DNA"/>
</dbReference>
<feature type="region of interest" description="Disordered" evidence="1">
    <location>
        <begin position="82"/>
        <end position="222"/>
    </location>
</feature>
<name>A0A2G8SQP4_9APHY</name>
<keyword evidence="3" id="KW-1185">Reference proteome</keyword>
<dbReference type="STRING" id="1077348.A0A2G8SQP4"/>
<protein>
    <submittedName>
        <fullName evidence="2">Uncharacterized protein</fullName>
    </submittedName>
</protein>
<feature type="compositionally biased region" description="Basic and acidic residues" evidence="1">
    <location>
        <begin position="806"/>
        <end position="825"/>
    </location>
</feature>
<dbReference type="AlphaFoldDB" id="A0A2G8SQP4"/>
<feature type="compositionally biased region" description="Acidic residues" evidence="1">
    <location>
        <begin position="375"/>
        <end position="387"/>
    </location>
</feature>
<feature type="compositionally biased region" description="Acidic residues" evidence="1">
    <location>
        <begin position="262"/>
        <end position="275"/>
    </location>
</feature>
<evidence type="ECO:0000313" key="2">
    <source>
        <dbReference type="EMBL" id="PIL36089.1"/>
    </source>
</evidence>
<feature type="compositionally biased region" description="Polar residues" evidence="1">
    <location>
        <begin position="24"/>
        <end position="37"/>
    </location>
</feature>
<feature type="region of interest" description="Disordered" evidence="1">
    <location>
        <begin position="1"/>
        <end position="66"/>
    </location>
</feature>
<feature type="region of interest" description="Disordered" evidence="1">
    <location>
        <begin position="244"/>
        <end position="440"/>
    </location>
</feature>
<gene>
    <name evidence="2" type="ORF">GSI_01749</name>
</gene>
<feature type="compositionally biased region" description="Basic and acidic residues" evidence="1">
    <location>
        <begin position="341"/>
        <end position="352"/>
    </location>
</feature>